<dbReference type="AlphaFoldDB" id="A0A343D0M1"/>
<dbReference type="GO" id="GO:0031966">
    <property type="term" value="C:mitochondrial membrane"/>
    <property type="evidence" value="ECO:0007669"/>
    <property type="project" value="UniProtKB-SubCell"/>
</dbReference>
<keyword evidence="9" id="KW-0520">NAD</keyword>
<dbReference type="GeneID" id="32892132"/>
<dbReference type="PANTHER" id="PTHR11058">
    <property type="entry name" value="NADH-UBIQUINONE OXIDOREDUCTASE CHAIN 3"/>
    <property type="match status" value="1"/>
</dbReference>
<comment type="subcellular location">
    <subcellularLocation>
        <location evidence="1">Membrane</location>
    </subcellularLocation>
    <subcellularLocation>
        <location evidence="9">Mitochondrion membrane</location>
        <topology evidence="9">Multi-pass membrane protein</topology>
    </subcellularLocation>
</comment>
<proteinExistence type="inferred from homology"/>
<keyword evidence="5 9" id="KW-0812">Transmembrane</keyword>
<organism evidence="10">
    <name type="scientific">Ozobranchus jantseanus</name>
    <dbReference type="NCBI Taxonomy" id="1955321"/>
    <lineage>
        <taxon>Eukaryota</taxon>
        <taxon>Metazoa</taxon>
        <taxon>Spiralia</taxon>
        <taxon>Lophotrochozoa</taxon>
        <taxon>Annelida</taxon>
        <taxon>Clitellata</taxon>
        <taxon>Hirudinea</taxon>
        <taxon>Hirudinida</taxon>
        <taxon>Oceanobdelliformes</taxon>
        <taxon>Ozobranchidae</taxon>
        <taxon>Ozobranchus</taxon>
    </lineage>
</organism>
<comment type="function">
    <text evidence="9">Core subunit of the mitochondrial membrane respiratory chain NADH dehydrogenase (Complex I) which catalyzes electron transfer from NADH through the respiratory chain, using ubiquinone as an electron acceptor. Essential for the catalytic activity of complex I.</text>
</comment>
<evidence type="ECO:0000256" key="9">
    <source>
        <dbReference type="RuleBase" id="RU003640"/>
    </source>
</evidence>
<comment type="catalytic activity">
    <reaction evidence="8 9">
        <text>a ubiquinone + NADH + 5 H(+)(in) = a ubiquinol + NAD(+) + 4 H(+)(out)</text>
        <dbReference type="Rhea" id="RHEA:29091"/>
        <dbReference type="Rhea" id="RHEA-COMP:9565"/>
        <dbReference type="Rhea" id="RHEA-COMP:9566"/>
        <dbReference type="ChEBI" id="CHEBI:15378"/>
        <dbReference type="ChEBI" id="CHEBI:16389"/>
        <dbReference type="ChEBI" id="CHEBI:17976"/>
        <dbReference type="ChEBI" id="CHEBI:57540"/>
        <dbReference type="ChEBI" id="CHEBI:57945"/>
        <dbReference type="EC" id="7.1.1.2"/>
    </reaction>
</comment>
<evidence type="ECO:0000256" key="8">
    <source>
        <dbReference type="ARBA" id="ARBA00049551"/>
    </source>
</evidence>
<comment type="similarity">
    <text evidence="2 9">Belongs to the complex I subunit 3 family.</text>
</comment>
<keyword evidence="9 10" id="KW-0496">Mitochondrion</keyword>
<evidence type="ECO:0000256" key="2">
    <source>
        <dbReference type="ARBA" id="ARBA00008472"/>
    </source>
</evidence>
<dbReference type="InterPro" id="IPR038430">
    <property type="entry name" value="NDAH_ubi_oxred_su3_sf"/>
</dbReference>
<keyword evidence="7 9" id="KW-0472">Membrane</keyword>
<evidence type="ECO:0000256" key="1">
    <source>
        <dbReference type="ARBA" id="ARBA00004370"/>
    </source>
</evidence>
<protein>
    <recommendedName>
        <fullName evidence="3 9">NADH-ubiquinone oxidoreductase chain 3</fullName>
        <ecNumber evidence="9">7.1.1.2</ecNumber>
    </recommendedName>
</protein>
<gene>
    <name evidence="10" type="primary">ND3</name>
</gene>
<dbReference type="EC" id="7.1.1.2" evidence="9"/>
<keyword evidence="6 9" id="KW-1133">Transmembrane helix</keyword>
<feature type="transmembrane region" description="Helical" evidence="9">
    <location>
        <begin position="6"/>
        <end position="27"/>
    </location>
</feature>
<name>A0A343D0M1_9ANNE</name>
<keyword evidence="9" id="KW-0830">Ubiquinone</keyword>
<dbReference type="CTD" id="4537"/>
<dbReference type="PANTHER" id="PTHR11058:SF9">
    <property type="entry name" value="NADH-UBIQUINONE OXIDOREDUCTASE CHAIN 3"/>
    <property type="match status" value="1"/>
</dbReference>
<sequence length="117" mass="13709">MYIMSVALFLSLLIPIMVYMLSCMLYYRANIDRDKMSAFECGFEADGKARIPFSTRFFLLAIVFIVFDIEVVLIMPFPIMIMLNQSLPIMYMFMAFMIILMVGLFHEWNEGSLSWLN</sequence>
<dbReference type="InterPro" id="IPR000440">
    <property type="entry name" value="NADH_UbQ/plastoQ_OxRdtase_su3"/>
</dbReference>
<dbReference type="Pfam" id="PF00507">
    <property type="entry name" value="Oxidored_q4"/>
    <property type="match status" value="1"/>
</dbReference>
<evidence type="ECO:0000256" key="7">
    <source>
        <dbReference type="ARBA" id="ARBA00023136"/>
    </source>
</evidence>
<keyword evidence="4 9" id="KW-0813">Transport</keyword>
<dbReference type="Gene3D" id="1.20.58.1610">
    <property type="entry name" value="NADH:ubiquinone/plastoquinone oxidoreductase, chain 3"/>
    <property type="match status" value="1"/>
</dbReference>
<evidence type="ECO:0000313" key="10">
    <source>
        <dbReference type="EMBL" id="ARR75360.1"/>
    </source>
</evidence>
<geneLocation type="mitochondrion" evidence="10"/>
<accession>A0A343D0M1</accession>
<evidence type="ECO:0000256" key="6">
    <source>
        <dbReference type="ARBA" id="ARBA00022989"/>
    </source>
</evidence>
<keyword evidence="9" id="KW-0679">Respiratory chain</keyword>
<reference evidence="10" key="1">
    <citation type="journal article" date="2017" name="Mitochondrial DNA Part B Resour">
        <title>Complete mithochondrial genome of Ozobranchus jantseanus (Hirudinida: Arhychobdellida: Ozobranchidae).</title>
        <authorList>
            <person name="Liu X."/>
            <person name="Luo D."/>
            <person name="Zhao Y."/>
            <person name="Zhang Q."/>
            <person name="Zhang J."/>
        </authorList>
    </citation>
    <scope>NUCLEOTIDE SEQUENCE</scope>
</reference>
<evidence type="ECO:0000256" key="4">
    <source>
        <dbReference type="ARBA" id="ARBA00022448"/>
    </source>
</evidence>
<dbReference type="EMBL" id="KY861060">
    <property type="protein sequence ID" value="ARR75360.1"/>
    <property type="molecule type" value="Genomic_DNA"/>
</dbReference>
<dbReference type="GO" id="GO:0008137">
    <property type="term" value="F:NADH dehydrogenase (ubiquinone) activity"/>
    <property type="evidence" value="ECO:0007669"/>
    <property type="project" value="UniProtKB-UniRule"/>
</dbReference>
<feature type="transmembrane region" description="Helical" evidence="9">
    <location>
        <begin position="57"/>
        <end position="83"/>
    </location>
</feature>
<dbReference type="RefSeq" id="YP_009371239.1">
    <property type="nucleotide sequence ID" value="NC_034807.1"/>
</dbReference>
<evidence type="ECO:0000256" key="3">
    <source>
        <dbReference type="ARBA" id="ARBA00021007"/>
    </source>
</evidence>
<evidence type="ECO:0000256" key="5">
    <source>
        <dbReference type="ARBA" id="ARBA00022692"/>
    </source>
</evidence>
<keyword evidence="9" id="KW-0249">Electron transport</keyword>
<feature type="transmembrane region" description="Helical" evidence="9">
    <location>
        <begin position="89"/>
        <end position="108"/>
    </location>
</feature>
<keyword evidence="9" id="KW-1278">Translocase</keyword>
<dbReference type="GO" id="GO:0030964">
    <property type="term" value="C:NADH dehydrogenase complex"/>
    <property type="evidence" value="ECO:0007669"/>
    <property type="project" value="TreeGrafter"/>
</dbReference>